<dbReference type="HAMAP" id="MF_00291_B">
    <property type="entry name" value="Ribosomal_uS2_B"/>
    <property type="match status" value="1"/>
</dbReference>
<sequence>MKLPSLREMLEAGVHYGHTRGHSQPGSRSFIFTLRDNVYVIDLEKTTKKLQEAIEFLNNLAEEDKIILFVGTKKQSKELLEKIAKFFNMPYITNRWTGGMLTNFETLLLNLKRLEELDKYIESEDFEKLTKKEKNRFKENSQRLHQILDGVKGLKRLPDAIFIVDPAKENIALQEANKLNIPVIALCDTNSDPSKIDYPIFANDDSQKSLSLILNAILNNLTSKVKKTSEKKNAKSRAN</sequence>
<dbReference type="PANTHER" id="PTHR12534">
    <property type="entry name" value="30S RIBOSOMAL PROTEIN S2 PROKARYOTIC AND ORGANELLAR"/>
    <property type="match status" value="1"/>
</dbReference>
<organism evidence="7 8">
    <name type="scientific">Candidatus Nealsonbacteria bacterium CG23_combo_of_CG06-09_8_20_14_all_40_13</name>
    <dbReference type="NCBI Taxonomy" id="1974724"/>
    <lineage>
        <taxon>Bacteria</taxon>
        <taxon>Candidatus Nealsoniibacteriota</taxon>
    </lineage>
</organism>
<dbReference type="GO" id="GO:0003735">
    <property type="term" value="F:structural constituent of ribosome"/>
    <property type="evidence" value="ECO:0007669"/>
    <property type="project" value="InterPro"/>
</dbReference>
<evidence type="ECO:0000256" key="4">
    <source>
        <dbReference type="ARBA" id="ARBA00035256"/>
    </source>
</evidence>
<dbReference type="Proteomes" id="UP000231567">
    <property type="component" value="Unassembled WGS sequence"/>
</dbReference>
<reference evidence="7 8" key="1">
    <citation type="submission" date="2017-09" db="EMBL/GenBank/DDBJ databases">
        <title>Depth-based differentiation of microbial function through sediment-hosted aquifers and enrichment of novel symbionts in the deep terrestrial subsurface.</title>
        <authorList>
            <person name="Probst A.J."/>
            <person name="Ladd B."/>
            <person name="Jarett J.K."/>
            <person name="Geller-Mcgrath D.E."/>
            <person name="Sieber C.M."/>
            <person name="Emerson J.B."/>
            <person name="Anantharaman K."/>
            <person name="Thomas B.C."/>
            <person name="Malmstrom R."/>
            <person name="Stieglmeier M."/>
            <person name="Klingl A."/>
            <person name="Woyke T."/>
            <person name="Ryan C.M."/>
            <person name="Banfield J.F."/>
        </authorList>
    </citation>
    <scope>NUCLEOTIDE SEQUENCE [LARGE SCALE GENOMIC DNA]</scope>
    <source>
        <strain evidence="7">CG23_combo_of_CG06-09_8_20_14_all_40_13</strain>
    </source>
</reference>
<evidence type="ECO:0000256" key="5">
    <source>
        <dbReference type="HAMAP-Rule" id="MF_00291"/>
    </source>
</evidence>
<dbReference type="SUPFAM" id="SSF52313">
    <property type="entry name" value="Ribosomal protein S2"/>
    <property type="match status" value="1"/>
</dbReference>
<dbReference type="NCBIfam" id="TIGR01011">
    <property type="entry name" value="rpsB_bact"/>
    <property type="match status" value="1"/>
</dbReference>
<dbReference type="InterPro" id="IPR001865">
    <property type="entry name" value="Ribosomal_uS2"/>
</dbReference>
<dbReference type="Pfam" id="PF00318">
    <property type="entry name" value="Ribosomal_S2"/>
    <property type="match status" value="1"/>
</dbReference>
<dbReference type="CDD" id="cd01425">
    <property type="entry name" value="RPS2"/>
    <property type="match status" value="1"/>
</dbReference>
<dbReference type="AlphaFoldDB" id="A0A2G9YS05"/>
<dbReference type="PRINTS" id="PR00395">
    <property type="entry name" value="RIBOSOMALS2"/>
</dbReference>
<dbReference type="Gene3D" id="1.10.287.610">
    <property type="entry name" value="Helix hairpin bin"/>
    <property type="match status" value="1"/>
</dbReference>
<protein>
    <recommendedName>
        <fullName evidence="4 5">Small ribosomal subunit protein uS2</fullName>
    </recommendedName>
</protein>
<proteinExistence type="inferred from homology"/>
<accession>A0A2G9YS05</accession>
<gene>
    <name evidence="5 7" type="primary">rpsB</name>
    <name evidence="7" type="ORF">COX39_02725</name>
</gene>
<dbReference type="GO" id="GO:0006412">
    <property type="term" value="P:translation"/>
    <property type="evidence" value="ECO:0007669"/>
    <property type="project" value="UniProtKB-UniRule"/>
</dbReference>
<dbReference type="GO" id="GO:0022627">
    <property type="term" value="C:cytosolic small ribosomal subunit"/>
    <property type="evidence" value="ECO:0007669"/>
    <property type="project" value="TreeGrafter"/>
</dbReference>
<evidence type="ECO:0000313" key="8">
    <source>
        <dbReference type="Proteomes" id="UP000231567"/>
    </source>
</evidence>
<dbReference type="PROSITE" id="PS00963">
    <property type="entry name" value="RIBOSOMAL_S2_2"/>
    <property type="match status" value="1"/>
</dbReference>
<dbReference type="InterPro" id="IPR018130">
    <property type="entry name" value="Ribosomal_uS2_CS"/>
</dbReference>
<dbReference type="PANTHER" id="PTHR12534:SF0">
    <property type="entry name" value="SMALL RIBOSOMAL SUBUNIT PROTEIN US2M"/>
    <property type="match status" value="1"/>
</dbReference>
<dbReference type="Gene3D" id="3.40.50.10490">
    <property type="entry name" value="Glucose-6-phosphate isomerase like protein, domain 1"/>
    <property type="match status" value="1"/>
</dbReference>
<keyword evidence="3 5" id="KW-0687">Ribonucleoprotein</keyword>
<evidence type="ECO:0000256" key="2">
    <source>
        <dbReference type="ARBA" id="ARBA00022980"/>
    </source>
</evidence>
<dbReference type="InterPro" id="IPR005706">
    <property type="entry name" value="Ribosomal_uS2_bac/mit/plastid"/>
</dbReference>
<comment type="similarity">
    <text evidence="1 5 6">Belongs to the universal ribosomal protein uS2 family.</text>
</comment>
<name>A0A2G9YS05_9BACT</name>
<evidence type="ECO:0000256" key="3">
    <source>
        <dbReference type="ARBA" id="ARBA00023274"/>
    </source>
</evidence>
<keyword evidence="2 5" id="KW-0689">Ribosomal protein</keyword>
<comment type="caution">
    <text evidence="7">The sequence shown here is derived from an EMBL/GenBank/DDBJ whole genome shotgun (WGS) entry which is preliminary data.</text>
</comment>
<evidence type="ECO:0000256" key="6">
    <source>
        <dbReference type="RuleBase" id="RU003631"/>
    </source>
</evidence>
<dbReference type="EMBL" id="PCRM01000037">
    <property type="protein sequence ID" value="PIP21483.1"/>
    <property type="molecule type" value="Genomic_DNA"/>
</dbReference>
<evidence type="ECO:0000256" key="1">
    <source>
        <dbReference type="ARBA" id="ARBA00006242"/>
    </source>
</evidence>
<evidence type="ECO:0000313" key="7">
    <source>
        <dbReference type="EMBL" id="PIP21483.1"/>
    </source>
</evidence>
<dbReference type="InterPro" id="IPR023591">
    <property type="entry name" value="Ribosomal_uS2_flav_dom_sf"/>
</dbReference>